<evidence type="ECO:0000313" key="1">
    <source>
        <dbReference type="EMBL" id="ODS25025.1"/>
    </source>
</evidence>
<accession>A0A1D2QTV6</accession>
<name>A0A1D2QTV6_9GAMM</name>
<evidence type="ECO:0000313" key="2">
    <source>
        <dbReference type="Proteomes" id="UP000242502"/>
    </source>
</evidence>
<evidence type="ECO:0008006" key="3">
    <source>
        <dbReference type="Google" id="ProtNLM"/>
    </source>
</evidence>
<organism evidence="1 2">
    <name type="scientific">Candidatus Endobugula sertula</name>
    <name type="common">Bugula neritina bacterial symbiont</name>
    <dbReference type="NCBI Taxonomy" id="62101"/>
    <lineage>
        <taxon>Bacteria</taxon>
        <taxon>Pseudomonadati</taxon>
        <taxon>Pseudomonadota</taxon>
        <taxon>Gammaproteobacteria</taxon>
        <taxon>Cellvibrionales</taxon>
        <taxon>Cellvibrionaceae</taxon>
        <taxon>Candidatus Endobugula</taxon>
    </lineage>
</organism>
<reference evidence="1 2" key="1">
    <citation type="journal article" date="2016" name="Appl. Environ. Microbiol.">
        <title>Lack of Overt Genome Reduction in the Bryostatin-Producing Bryozoan Symbiont "Candidatus Endobugula sertula".</title>
        <authorList>
            <person name="Miller I.J."/>
            <person name="Vanee N."/>
            <person name="Fong S.S."/>
            <person name="Lim-Fong G.E."/>
            <person name="Kwan J.C."/>
        </authorList>
    </citation>
    <scope>NUCLEOTIDE SEQUENCE [LARGE SCALE GENOMIC DNA]</scope>
    <source>
        <strain evidence="1">AB1-4</strain>
    </source>
</reference>
<protein>
    <recommendedName>
        <fullName evidence="3">Type VI secretion system-associated lipoprotein</fullName>
    </recommendedName>
</protein>
<sequence length="147" mass="16348">MVSCSSATSVLRATGLTSNSKNSLKSIALESLANSNFDTPVAVDIVFIHNGNITPILSALSGPEWFNKKQELMKRYDNQIDLISLEVVPLSLVESMVLPKKHKQAMNIIMFTNYQSSNGQYMAEIGHFKQLKIRLLRDSYQLVEQGG</sequence>
<dbReference type="Proteomes" id="UP000242502">
    <property type="component" value="Unassembled WGS sequence"/>
</dbReference>
<gene>
    <name evidence="1" type="ORF">AB835_00525</name>
</gene>
<dbReference type="STRING" id="62101.AB835_00525"/>
<proteinExistence type="predicted"/>
<dbReference type="AlphaFoldDB" id="A0A1D2QTV6"/>
<dbReference type="EMBL" id="MDLC01000002">
    <property type="protein sequence ID" value="ODS25025.1"/>
    <property type="molecule type" value="Genomic_DNA"/>
</dbReference>
<comment type="caution">
    <text evidence="1">The sequence shown here is derived from an EMBL/GenBank/DDBJ whole genome shotgun (WGS) entry which is preliminary data.</text>
</comment>